<dbReference type="GO" id="GO:0015074">
    <property type="term" value="P:DNA integration"/>
    <property type="evidence" value="ECO:0007669"/>
    <property type="project" value="InterPro"/>
</dbReference>
<keyword evidence="2" id="KW-0479">Metal-binding</keyword>
<dbReference type="PANTHER" id="PTHR42648">
    <property type="entry name" value="TRANSPOSASE, PUTATIVE-RELATED"/>
    <property type="match status" value="1"/>
</dbReference>
<dbReference type="SUPFAM" id="SSF57756">
    <property type="entry name" value="Retrovirus zinc finger-like domains"/>
    <property type="match status" value="1"/>
</dbReference>
<dbReference type="SUPFAM" id="SSF56672">
    <property type="entry name" value="DNA/RNA polymerases"/>
    <property type="match status" value="1"/>
</dbReference>
<name>A0A0P6ITU5_AEDAE</name>
<keyword evidence="5" id="KW-0862">Zinc</keyword>
<dbReference type="GO" id="GO:0003676">
    <property type="term" value="F:nucleic acid binding"/>
    <property type="evidence" value="ECO:0007669"/>
    <property type="project" value="InterPro"/>
</dbReference>
<dbReference type="InterPro" id="IPR057670">
    <property type="entry name" value="SH3_retrovirus"/>
</dbReference>
<keyword evidence="4" id="KW-0378">Hydrolase</keyword>
<evidence type="ECO:0000313" key="9">
    <source>
        <dbReference type="EMBL" id="JAN95225.1"/>
    </source>
</evidence>
<keyword evidence="1" id="KW-0645">Protease</keyword>
<evidence type="ECO:0000256" key="4">
    <source>
        <dbReference type="ARBA" id="ARBA00022801"/>
    </source>
</evidence>
<dbReference type="CDD" id="cd09272">
    <property type="entry name" value="RNase_HI_RT_Ty1"/>
    <property type="match status" value="1"/>
</dbReference>
<dbReference type="SUPFAM" id="SSF53098">
    <property type="entry name" value="Ribonuclease H-like"/>
    <property type="match status" value="1"/>
</dbReference>
<dbReference type="GO" id="GO:0006508">
    <property type="term" value="P:proteolysis"/>
    <property type="evidence" value="ECO:0007669"/>
    <property type="project" value="UniProtKB-KW"/>
</dbReference>
<accession>A0A0P6ITU5</accession>
<sequence>MADGWKASFAKLGNGNYASWKFRMRSLLEREDLWDAIEQPKPEEVDDGYAQWRKSDVKARATIALFVEDSQLRFVKKCETAHQMWENLRVYHEKATIGNQVMLLQQLCSKNLCEGGNVEKHLEEFECLYERLDNAGVELSELLRIIMMLRSLPSSYSSFVTSLENRPQEDLTMDLVVARLRDEYQKRAGNSSLGDNSESAMKVSDKARSERKCFYCSKPGHFKKNCRKFLAEKGGESGSQPTGSGQVVKQKAKRAQAESDGGSRSKHVVADDVVCGAVCFMAGNVIPGAWTIDSGCTCHMTNDRAFFVEFKHGVVVDVTLADGTKTKSTGAGSGVIMGVNGKGERVAITLENVLFVPSLEGGLVSVRKLATKGLTVVFEATGCSIKSADDSVLAVGELVGCQYKLKLAEQCLAVVKNHSVNCQHTWHRRMGHRDINVVNAIVVQGLADGIKLADCGERIVCECCLRGKLVRKPFPQVQERKSKRPLDIVHTDLCGPMEHPTPSGNKYFITLIDDFSRFCVVFLLKSKDEAAEKIMEYVRWAENIFNRKPCVLRSDGGGEYVGEKLKQFCRSEGIQQQFSTPYSPQSNGVAERKNRSLQEMASCMLLDANLPKRYWGEATLTATFIQNRLPSRAVDKTPFELWTGNKPNLTDLRIFGCEAYVRVPDAKRKKFDPRSKKLVFVGYSGCHKGYRFLDVETNRIIISRDAEFLELANGSEQQEEATALPEMQREERSVPDDPATESEEVVVFEHSDNEEAQAEERHSVYEDAEDTIESDFLGFEEEIGEQEMPNETVLNRRSRRTRGVLPNRYEDFIVGQVLHGEEPNDFRDALSVPVWQRAMREEIEAHKVNSTWELVDLPPGKKAIGAKWVFKIKRDETGSVVKHKARIVAQGYSQCFGVDFTEVYAPVTRQATLRALLAVAGKKQLALKQYDVRTAYLNGTVEEELYMQQPPGFAVPGHEQKVCKLHKSIYGLRQSARCWNKALHAVLLELKFKPSTADPCLYIRYEKPTVIILVYVDDLLIGSATESEINKVYESLREKFDVTSLGFVRHFLGYEIGKEGSFYTLRLSAYIDTLLDKFNMENCRPSKTPMDPGYTLANEDSKRFDDPTQYRSLVGALLYLAVNARPDLSLSVGLLGRKVSEPTNMDWSAAKRVLQYLRTTRDWRLRFGPGEGWCLRGFSDSDWAGDRRTRRSTSGFIFFYGSGPISWVSKGQSSVALSSLEAEYNALSLTCQETVWLRRLFTELGEPEGKATVVFEDNQGCLSFATSERTSGRVKHIDTKRHYVRELAEQEVIKLVYCPTTEMVADALTKPLGPTGMQKFIDQVGLKP</sequence>
<dbReference type="InterPro" id="IPR012337">
    <property type="entry name" value="RNaseH-like_sf"/>
</dbReference>
<dbReference type="InterPro" id="IPR001584">
    <property type="entry name" value="Integrase_cat-core"/>
</dbReference>
<dbReference type="InterPro" id="IPR036397">
    <property type="entry name" value="RNaseH_sf"/>
</dbReference>
<dbReference type="GO" id="GO:0042575">
    <property type="term" value="C:DNA polymerase complex"/>
    <property type="evidence" value="ECO:0007669"/>
    <property type="project" value="UniProtKB-ARBA"/>
</dbReference>
<dbReference type="InterPro" id="IPR039537">
    <property type="entry name" value="Retrotran_Ty1/copia-like"/>
</dbReference>
<keyword evidence="3" id="KW-0064">Aspartyl protease</keyword>
<organism evidence="9">
    <name type="scientific">Aedes aegypti</name>
    <name type="common">Yellowfever mosquito</name>
    <name type="synonym">Culex aegypti</name>
    <dbReference type="NCBI Taxonomy" id="7159"/>
    <lineage>
        <taxon>Eukaryota</taxon>
        <taxon>Metazoa</taxon>
        <taxon>Ecdysozoa</taxon>
        <taxon>Arthropoda</taxon>
        <taxon>Hexapoda</taxon>
        <taxon>Insecta</taxon>
        <taxon>Pterygota</taxon>
        <taxon>Neoptera</taxon>
        <taxon>Endopterygota</taxon>
        <taxon>Diptera</taxon>
        <taxon>Nematocera</taxon>
        <taxon>Culicoidea</taxon>
        <taxon>Culicidae</taxon>
        <taxon>Culicinae</taxon>
        <taxon>Aedini</taxon>
        <taxon>Aedes</taxon>
        <taxon>Stegomyia</taxon>
    </lineage>
</organism>
<feature type="compositionally biased region" description="Polar residues" evidence="6">
    <location>
        <begin position="238"/>
        <end position="247"/>
    </location>
</feature>
<evidence type="ECO:0000256" key="5">
    <source>
        <dbReference type="PROSITE-ProRule" id="PRU00047"/>
    </source>
</evidence>
<evidence type="ECO:0000256" key="3">
    <source>
        <dbReference type="ARBA" id="ARBA00022750"/>
    </source>
</evidence>
<dbReference type="Gene3D" id="3.30.420.10">
    <property type="entry name" value="Ribonuclease H-like superfamily/Ribonuclease H"/>
    <property type="match status" value="1"/>
</dbReference>
<keyword evidence="5" id="KW-0863">Zinc-finger</keyword>
<dbReference type="InterPro" id="IPR036875">
    <property type="entry name" value="Znf_CCHC_sf"/>
</dbReference>
<dbReference type="EMBL" id="GDUN01000694">
    <property type="protein sequence ID" value="JAN95225.1"/>
    <property type="molecule type" value="mRNA"/>
</dbReference>
<evidence type="ECO:0000259" key="7">
    <source>
        <dbReference type="PROSITE" id="PS50158"/>
    </source>
</evidence>
<dbReference type="InterPro" id="IPR043502">
    <property type="entry name" value="DNA/RNA_pol_sf"/>
</dbReference>
<dbReference type="Pfam" id="PF00665">
    <property type="entry name" value="rve"/>
    <property type="match status" value="1"/>
</dbReference>
<feature type="domain" description="Integrase catalytic" evidence="8">
    <location>
        <begin position="481"/>
        <end position="646"/>
    </location>
</feature>
<dbReference type="PROSITE" id="PS50158">
    <property type="entry name" value="ZF_CCHC"/>
    <property type="match status" value="1"/>
</dbReference>
<feature type="domain" description="CCHC-type" evidence="7">
    <location>
        <begin position="211"/>
        <end position="228"/>
    </location>
</feature>
<evidence type="ECO:0000256" key="2">
    <source>
        <dbReference type="ARBA" id="ARBA00022723"/>
    </source>
</evidence>
<dbReference type="PANTHER" id="PTHR42648:SF28">
    <property type="entry name" value="TRANSPOSON-ENCODED PROTEIN WITH RIBONUCLEASE H-LIKE AND RETROVIRUS ZINC FINGER-LIKE DOMAINS"/>
    <property type="match status" value="1"/>
</dbReference>
<dbReference type="Pfam" id="PF14223">
    <property type="entry name" value="Retrotran_gag_2"/>
    <property type="match status" value="1"/>
</dbReference>
<dbReference type="GO" id="GO:0004190">
    <property type="term" value="F:aspartic-type endopeptidase activity"/>
    <property type="evidence" value="ECO:0007669"/>
    <property type="project" value="UniProtKB-KW"/>
</dbReference>
<dbReference type="Pfam" id="PF07727">
    <property type="entry name" value="RVT_2"/>
    <property type="match status" value="1"/>
</dbReference>
<dbReference type="Pfam" id="PF22936">
    <property type="entry name" value="Pol_BBD"/>
    <property type="match status" value="1"/>
</dbReference>
<dbReference type="SMART" id="SM00343">
    <property type="entry name" value="ZnF_C2HC"/>
    <property type="match status" value="1"/>
</dbReference>
<evidence type="ECO:0000256" key="6">
    <source>
        <dbReference type="SAM" id="MobiDB-lite"/>
    </source>
</evidence>
<dbReference type="PROSITE" id="PS50994">
    <property type="entry name" value="INTEGRASE"/>
    <property type="match status" value="1"/>
</dbReference>
<proteinExistence type="evidence at transcript level"/>
<feature type="region of interest" description="Disordered" evidence="6">
    <location>
        <begin position="233"/>
        <end position="264"/>
    </location>
</feature>
<dbReference type="GO" id="GO:0008270">
    <property type="term" value="F:zinc ion binding"/>
    <property type="evidence" value="ECO:0007669"/>
    <property type="project" value="UniProtKB-KW"/>
</dbReference>
<dbReference type="Pfam" id="PF25597">
    <property type="entry name" value="SH3_retrovirus"/>
    <property type="match status" value="1"/>
</dbReference>
<dbReference type="Gene3D" id="4.10.60.10">
    <property type="entry name" value="Zinc finger, CCHC-type"/>
    <property type="match status" value="1"/>
</dbReference>
<protein>
    <submittedName>
        <fullName evidence="9">Putative pol polyprotein</fullName>
    </submittedName>
</protein>
<dbReference type="InterPro" id="IPR054722">
    <property type="entry name" value="PolX-like_BBD"/>
</dbReference>
<feature type="region of interest" description="Disordered" evidence="6">
    <location>
        <begin position="714"/>
        <end position="740"/>
    </location>
</feature>
<evidence type="ECO:0000259" key="8">
    <source>
        <dbReference type="PROSITE" id="PS50994"/>
    </source>
</evidence>
<reference evidence="9" key="1">
    <citation type="journal article" date="2016" name="PLoS ONE">
        <title>A Deep Insight into the Sialome of Male and Female Aedes aegypti Mosquitoes.</title>
        <authorList>
            <person name="Ribeiro J.M."/>
            <person name="Martin-Martin I."/>
            <person name="Arca B."/>
            <person name="Calvo E."/>
        </authorList>
    </citation>
    <scope>NUCLEOTIDE SEQUENCE</scope>
    <source>
        <strain evidence="9">Liverpool</strain>
        <tissue evidence="9">Salivary glands</tissue>
    </source>
</reference>
<dbReference type="InterPro" id="IPR013103">
    <property type="entry name" value="RVT_2"/>
</dbReference>
<evidence type="ECO:0000256" key="1">
    <source>
        <dbReference type="ARBA" id="ARBA00022670"/>
    </source>
</evidence>
<dbReference type="GO" id="GO:0071897">
    <property type="term" value="P:DNA biosynthetic process"/>
    <property type="evidence" value="ECO:0007669"/>
    <property type="project" value="UniProtKB-ARBA"/>
</dbReference>
<dbReference type="InterPro" id="IPR001878">
    <property type="entry name" value="Znf_CCHC"/>
</dbReference>